<protein>
    <recommendedName>
        <fullName evidence="1">Glycosyltransferase 2-like domain-containing protein</fullName>
    </recommendedName>
</protein>
<accession>A0A2N9M9Z5</accession>
<evidence type="ECO:0000313" key="2">
    <source>
        <dbReference type="EMBL" id="SPE32295.1"/>
    </source>
</evidence>
<dbReference type="CDD" id="cd00761">
    <property type="entry name" value="Glyco_tranf_GTA_type"/>
    <property type="match status" value="1"/>
</dbReference>
<dbReference type="PANTHER" id="PTHR43685">
    <property type="entry name" value="GLYCOSYLTRANSFERASE"/>
    <property type="match status" value="1"/>
</dbReference>
<reference evidence="3" key="1">
    <citation type="submission" date="2018-02" db="EMBL/GenBank/DDBJ databases">
        <authorList>
            <person name="Hausmann B."/>
        </authorList>
    </citation>
    <scope>NUCLEOTIDE SEQUENCE [LARGE SCALE GENOMIC DNA]</scope>
    <source>
        <strain evidence="3">Peat soil MAG SbA5</strain>
    </source>
</reference>
<dbReference type="Proteomes" id="UP000239735">
    <property type="component" value="Unassembled WGS sequence"/>
</dbReference>
<proteinExistence type="predicted"/>
<dbReference type="Gene3D" id="3.90.550.10">
    <property type="entry name" value="Spore Coat Polysaccharide Biosynthesis Protein SpsA, Chain A"/>
    <property type="match status" value="1"/>
</dbReference>
<dbReference type="SUPFAM" id="SSF53448">
    <property type="entry name" value="Nucleotide-diphospho-sugar transferases"/>
    <property type="match status" value="1"/>
</dbReference>
<dbReference type="EMBL" id="OKRB01000160">
    <property type="protein sequence ID" value="SPE32295.1"/>
    <property type="molecule type" value="Genomic_DNA"/>
</dbReference>
<dbReference type="PANTHER" id="PTHR43685:SF2">
    <property type="entry name" value="GLYCOSYLTRANSFERASE 2-LIKE DOMAIN-CONTAINING PROTEIN"/>
    <property type="match status" value="1"/>
</dbReference>
<evidence type="ECO:0000259" key="1">
    <source>
        <dbReference type="Pfam" id="PF00535"/>
    </source>
</evidence>
<dbReference type="Pfam" id="PF00535">
    <property type="entry name" value="Glycos_transf_2"/>
    <property type="match status" value="1"/>
</dbReference>
<name>A0A2N9M9Z5_9BACT</name>
<feature type="domain" description="Glycosyltransferase 2-like" evidence="1">
    <location>
        <begin position="25"/>
        <end position="180"/>
    </location>
</feature>
<organism evidence="2 3">
    <name type="scientific">Candidatus Sulfuritelmatomonas gaucii</name>
    <dbReference type="NCBI Taxonomy" id="2043161"/>
    <lineage>
        <taxon>Bacteria</taxon>
        <taxon>Pseudomonadati</taxon>
        <taxon>Acidobacteriota</taxon>
        <taxon>Terriglobia</taxon>
        <taxon>Terriglobales</taxon>
        <taxon>Acidobacteriaceae</taxon>
        <taxon>Candidatus Sulfuritelmatomonas</taxon>
    </lineage>
</organism>
<dbReference type="InterPro" id="IPR029044">
    <property type="entry name" value="Nucleotide-diphossugar_trans"/>
</dbReference>
<dbReference type="InterPro" id="IPR050834">
    <property type="entry name" value="Glycosyltransf_2"/>
</dbReference>
<evidence type="ECO:0000313" key="3">
    <source>
        <dbReference type="Proteomes" id="UP000239735"/>
    </source>
</evidence>
<dbReference type="AlphaFoldDB" id="A0A2N9M9Z5"/>
<gene>
    <name evidence="2" type="ORF">SBA5_970020</name>
</gene>
<sequence>MRSLAPYSMQLESHHDHDTQKLTATIVICTRNRPTSLRKCLEGIAHLERAPDEVIVVDNTSGDKETEAAARKFSARYTFEPIAGLSRARNRGLSESTSEIVAFLDDDAWPDERWLESLLEPFVDPHVGSVTGRTVLPESHADSIDWEPTRFLSNKDHQWFEIAAFGGLGIGTNMALRKTACNGWKVFDERLGRGTLFQGMEEHHAFVHLLSIGYCAVHVPSAIVFHRSQKHGDIKQEACNQIAYSMLLFSEYPGQRLDLLRFLFRRVRRKPLTWPRDTADPGEIISSGWRVLLRASFRAAVLFFRNRKPRGK</sequence>
<dbReference type="InterPro" id="IPR001173">
    <property type="entry name" value="Glyco_trans_2-like"/>
</dbReference>